<feature type="domain" description="FAD/NAD(P)-binding" evidence="17">
    <location>
        <begin position="23"/>
        <end position="347"/>
    </location>
</feature>
<evidence type="ECO:0000256" key="15">
    <source>
        <dbReference type="ARBA" id="ARBA00052097"/>
    </source>
</evidence>
<dbReference type="GO" id="GO:0050136">
    <property type="term" value="F:NADH dehydrogenase (quinone) (non-electrogenic) activity"/>
    <property type="evidence" value="ECO:0007669"/>
    <property type="project" value="UniProtKB-EC"/>
</dbReference>
<keyword evidence="13 16" id="KW-0472">Membrane</keyword>
<sequence>MAIAAIREELVMNTPARTEARHRVVIVGSGFGGLFAAKALRRADVDVLVVDRTSHHLFQPLLYQVATGILSEGEIAPATRMVLKKQSNASVMLGDVTDIDLAGRSITLTHQGRTTTTEYDSLIVSAGARQSYFGNDHFAEHAPGMKTIDDALELRGRILGAFERAELSTAAEERARLLTFVVVGAGPTGVEMAGQIAELAHRTLVGAYRNIDTRDARIVLLDAASTVLPPFGDRLGSTAAEGLEKIGVEVRLGAAVTDVDADGVTIKDGRGETVRIESACKVWSAGVEASPLARQLAEQSGAELDRAGRIAVREDLTVPGHREVFVIGDMMARDRLPGVAQVAIQGGRYAAQQIAADARPRASAPDRLPFRYRDKGSMATISRFNAVVKVGGVELAGLLAWILWLAVHVVYVVGFRSRLSTLMSWTWTFLGSWRGQLTVTDQQVLARNVLGKLVLLDRCEGCSPIRAVQTISSEHANLLTSRKRRSSS</sequence>
<gene>
    <name evidence="18" type="ORF">SAMN04490239_4529</name>
</gene>
<comment type="subcellular location">
    <subcellularLocation>
        <location evidence="2">Cell inner membrane</location>
        <topology evidence="2">Single-pass membrane protein</topology>
    </subcellularLocation>
</comment>
<feature type="transmembrane region" description="Helical" evidence="16">
    <location>
        <begin position="395"/>
        <end position="415"/>
    </location>
</feature>
<dbReference type="Gene3D" id="3.50.50.100">
    <property type="match status" value="1"/>
</dbReference>
<evidence type="ECO:0000313" key="18">
    <source>
        <dbReference type="EMBL" id="SEC55651.1"/>
    </source>
</evidence>
<dbReference type="PANTHER" id="PTHR43706">
    <property type="entry name" value="NADH DEHYDROGENASE"/>
    <property type="match status" value="1"/>
</dbReference>
<dbReference type="PRINTS" id="PR00411">
    <property type="entry name" value="PNDRDTASEI"/>
</dbReference>
<dbReference type="PANTHER" id="PTHR43706:SF47">
    <property type="entry name" value="EXTERNAL NADH-UBIQUINONE OXIDOREDUCTASE 1, MITOCHONDRIAL-RELATED"/>
    <property type="match status" value="1"/>
</dbReference>
<evidence type="ECO:0000256" key="8">
    <source>
        <dbReference type="ARBA" id="ARBA00022692"/>
    </source>
</evidence>
<evidence type="ECO:0000256" key="10">
    <source>
        <dbReference type="ARBA" id="ARBA00022989"/>
    </source>
</evidence>
<proteinExistence type="inferred from homology"/>
<keyword evidence="8 16" id="KW-0812">Transmembrane</keyword>
<accession>A0A1H4THP4</accession>
<keyword evidence="11" id="KW-0560">Oxidoreductase</keyword>
<dbReference type="InterPro" id="IPR023753">
    <property type="entry name" value="FAD/NAD-binding_dom"/>
</dbReference>
<evidence type="ECO:0000256" key="4">
    <source>
        <dbReference type="ARBA" id="ARBA00012637"/>
    </source>
</evidence>
<organism evidence="18 19">
    <name type="scientific">Rhodococcus koreensis</name>
    <dbReference type="NCBI Taxonomy" id="99653"/>
    <lineage>
        <taxon>Bacteria</taxon>
        <taxon>Bacillati</taxon>
        <taxon>Actinomycetota</taxon>
        <taxon>Actinomycetes</taxon>
        <taxon>Mycobacteriales</taxon>
        <taxon>Nocardiaceae</taxon>
        <taxon>Rhodococcus</taxon>
    </lineage>
</organism>
<keyword evidence="6" id="KW-0997">Cell inner membrane</keyword>
<dbReference type="FunFam" id="3.50.50.100:FF:000011">
    <property type="entry name" value="Membrane NADH dehydrogenase"/>
    <property type="match status" value="1"/>
</dbReference>
<evidence type="ECO:0000256" key="5">
    <source>
        <dbReference type="ARBA" id="ARBA00022475"/>
    </source>
</evidence>
<evidence type="ECO:0000256" key="16">
    <source>
        <dbReference type="SAM" id="Phobius"/>
    </source>
</evidence>
<dbReference type="EMBL" id="FNSV01000005">
    <property type="protein sequence ID" value="SEC55651.1"/>
    <property type="molecule type" value="Genomic_DNA"/>
</dbReference>
<evidence type="ECO:0000256" key="3">
    <source>
        <dbReference type="ARBA" id="ARBA00005272"/>
    </source>
</evidence>
<dbReference type="Proteomes" id="UP000183561">
    <property type="component" value="Unassembled WGS sequence"/>
</dbReference>
<comment type="catalytic activity">
    <reaction evidence="15">
        <text>a menaquinone + NADH + H(+) = a menaquinol + NAD(+)</text>
        <dbReference type="Rhea" id="RHEA:29235"/>
        <dbReference type="Rhea" id="RHEA-COMP:9537"/>
        <dbReference type="Rhea" id="RHEA-COMP:9539"/>
        <dbReference type="ChEBI" id="CHEBI:15378"/>
        <dbReference type="ChEBI" id="CHEBI:16374"/>
        <dbReference type="ChEBI" id="CHEBI:18151"/>
        <dbReference type="ChEBI" id="CHEBI:57540"/>
        <dbReference type="ChEBI" id="CHEBI:57945"/>
    </reaction>
</comment>
<name>A0A1H4THP4_9NOCA</name>
<evidence type="ECO:0000256" key="11">
    <source>
        <dbReference type="ARBA" id="ARBA00023002"/>
    </source>
</evidence>
<keyword evidence="19" id="KW-1185">Reference proteome</keyword>
<evidence type="ECO:0000256" key="14">
    <source>
        <dbReference type="ARBA" id="ARBA00047599"/>
    </source>
</evidence>
<evidence type="ECO:0000256" key="9">
    <source>
        <dbReference type="ARBA" id="ARBA00022827"/>
    </source>
</evidence>
<comment type="catalytic activity">
    <reaction evidence="14">
        <text>a quinone + NADH + H(+) = a quinol + NAD(+)</text>
        <dbReference type="Rhea" id="RHEA:46160"/>
        <dbReference type="ChEBI" id="CHEBI:15378"/>
        <dbReference type="ChEBI" id="CHEBI:24646"/>
        <dbReference type="ChEBI" id="CHEBI:57540"/>
        <dbReference type="ChEBI" id="CHEBI:57945"/>
        <dbReference type="ChEBI" id="CHEBI:132124"/>
        <dbReference type="EC" id="1.6.5.9"/>
    </reaction>
</comment>
<keyword evidence="10 16" id="KW-1133">Transmembrane helix</keyword>
<dbReference type="GO" id="GO:0005886">
    <property type="term" value="C:plasma membrane"/>
    <property type="evidence" value="ECO:0007669"/>
    <property type="project" value="UniProtKB-SubCell"/>
</dbReference>
<comment type="cofactor">
    <cofactor evidence="1">
        <name>FAD</name>
        <dbReference type="ChEBI" id="CHEBI:57692"/>
    </cofactor>
</comment>
<protein>
    <recommendedName>
        <fullName evidence="4">NADH:ubiquinone reductase (non-electrogenic)</fullName>
        <ecNumber evidence="4">1.6.5.9</ecNumber>
    </recommendedName>
</protein>
<evidence type="ECO:0000256" key="1">
    <source>
        <dbReference type="ARBA" id="ARBA00001974"/>
    </source>
</evidence>
<evidence type="ECO:0000256" key="13">
    <source>
        <dbReference type="ARBA" id="ARBA00023136"/>
    </source>
</evidence>
<reference evidence="19" key="1">
    <citation type="submission" date="2016-10" db="EMBL/GenBank/DDBJ databases">
        <authorList>
            <person name="Varghese N."/>
            <person name="Submissions S."/>
        </authorList>
    </citation>
    <scope>NUCLEOTIDE SEQUENCE [LARGE SCALE GENOMIC DNA]</scope>
    <source>
        <strain evidence="19">DSM 44498</strain>
    </source>
</reference>
<dbReference type="InterPro" id="IPR045024">
    <property type="entry name" value="NDH-2"/>
</dbReference>
<keyword evidence="9" id="KW-0274">FAD</keyword>
<evidence type="ECO:0000256" key="6">
    <source>
        <dbReference type="ARBA" id="ARBA00022519"/>
    </source>
</evidence>
<dbReference type="EC" id="1.6.5.9" evidence="4"/>
<comment type="similarity">
    <text evidence="3">Belongs to the NADH dehydrogenase family.</text>
</comment>
<dbReference type="SUPFAM" id="SSF51905">
    <property type="entry name" value="FAD/NAD(P)-binding domain"/>
    <property type="match status" value="1"/>
</dbReference>
<evidence type="ECO:0000256" key="7">
    <source>
        <dbReference type="ARBA" id="ARBA00022630"/>
    </source>
</evidence>
<dbReference type="PRINTS" id="PR00368">
    <property type="entry name" value="FADPNR"/>
</dbReference>
<dbReference type="AlphaFoldDB" id="A0A1H4THP4"/>
<evidence type="ECO:0000259" key="17">
    <source>
        <dbReference type="Pfam" id="PF07992"/>
    </source>
</evidence>
<evidence type="ECO:0000313" key="19">
    <source>
        <dbReference type="Proteomes" id="UP000183561"/>
    </source>
</evidence>
<dbReference type="InterPro" id="IPR036188">
    <property type="entry name" value="FAD/NAD-bd_sf"/>
</dbReference>
<dbReference type="Pfam" id="PF07992">
    <property type="entry name" value="Pyr_redox_2"/>
    <property type="match status" value="1"/>
</dbReference>
<keyword evidence="5" id="KW-1003">Cell membrane</keyword>
<keyword evidence="7" id="KW-0285">Flavoprotein</keyword>
<evidence type="ECO:0000256" key="2">
    <source>
        <dbReference type="ARBA" id="ARBA00004377"/>
    </source>
</evidence>
<keyword evidence="12" id="KW-0520">NAD</keyword>
<evidence type="ECO:0000256" key="12">
    <source>
        <dbReference type="ARBA" id="ARBA00023027"/>
    </source>
</evidence>